<comment type="similarity">
    <text evidence="4 7">Belongs to the NanE family.</text>
</comment>
<comment type="function">
    <text evidence="2 7">Converts N-acetylmannosamine-6-phosphate (ManNAc-6-P) to N-acetylglucosamine-6-phosphate (GlcNAc-6-P).</text>
</comment>
<evidence type="ECO:0000313" key="9">
    <source>
        <dbReference type="Proteomes" id="UP001179647"/>
    </source>
</evidence>
<comment type="catalytic activity">
    <reaction evidence="1 7">
        <text>an N-acyl-D-glucosamine 6-phosphate = an N-acyl-D-mannosamine 6-phosphate</text>
        <dbReference type="Rhea" id="RHEA:23932"/>
        <dbReference type="ChEBI" id="CHEBI:57599"/>
        <dbReference type="ChEBI" id="CHEBI:57666"/>
        <dbReference type="EC" id="5.1.3.9"/>
    </reaction>
</comment>
<dbReference type="EC" id="5.1.3.9" evidence="7"/>
<dbReference type="Proteomes" id="UP001179647">
    <property type="component" value="Chromosome"/>
</dbReference>
<dbReference type="Pfam" id="PF04131">
    <property type="entry name" value="NanE"/>
    <property type="match status" value="1"/>
</dbReference>
<evidence type="ECO:0000313" key="8">
    <source>
        <dbReference type="EMBL" id="WEG72600.1"/>
    </source>
</evidence>
<reference evidence="8" key="1">
    <citation type="submission" date="2022-10" db="EMBL/GenBank/DDBJ databases">
        <title>Vagococcus sp. isolated from poultry meat.</title>
        <authorList>
            <person name="Johansson P."/>
            <person name="Bjorkroth J."/>
        </authorList>
    </citation>
    <scope>NUCLEOTIDE SEQUENCE</scope>
    <source>
        <strain evidence="8">STAA11</strain>
    </source>
</reference>
<dbReference type="SUPFAM" id="SSF51366">
    <property type="entry name" value="Ribulose-phoshate binding barrel"/>
    <property type="match status" value="1"/>
</dbReference>
<evidence type="ECO:0000256" key="6">
    <source>
        <dbReference type="ARBA" id="ARBA00023277"/>
    </source>
</evidence>
<accession>A0AAF0I6C5</accession>
<protein>
    <recommendedName>
        <fullName evidence="7">Putative N-acetylmannosamine-6-phosphate 2-epimerase</fullName>
        <ecNumber evidence="7">5.1.3.9</ecNumber>
    </recommendedName>
    <alternativeName>
        <fullName evidence="7">ManNAc-6-P epimerase</fullName>
    </alternativeName>
</protein>
<dbReference type="InterPro" id="IPR011060">
    <property type="entry name" value="RibuloseP-bd_barrel"/>
</dbReference>
<dbReference type="AlphaFoldDB" id="A0AAF0I6C5"/>
<dbReference type="GO" id="GO:0006053">
    <property type="term" value="P:N-acetylmannosamine catabolic process"/>
    <property type="evidence" value="ECO:0007669"/>
    <property type="project" value="TreeGrafter"/>
</dbReference>
<keyword evidence="9" id="KW-1185">Reference proteome</keyword>
<evidence type="ECO:0000256" key="1">
    <source>
        <dbReference type="ARBA" id="ARBA00000056"/>
    </source>
</evidence>
<evidence type="ECO:0000256" key="5">
    <source>
        <dbReference type="ARBA" id="ARBA00023235"/>
    </source>
</evidence>
<comment type="pathway">
    <text evidence="3 7">Amino-sugar metabolism; N-acetylneuraminate degradation; D-fructose 6-phosphate from N-acetylneuraminate: step 3/5.</text>
</comment>
<dbReference type="NCBIfam" id="NF002231">
    <property type="entry name" value="PRK01130.1"/>
    <property type="match status" value="1"/>
</dbReference>
<dbReference type="PANTHER" id="PTHR36204:SF1">
    <property type="entry name" value="N-ACETYLMANNOSAMINE-6-PHOSPHATE 2-EPIMERASE-RELATED"/>
    <property type="match status" value="1"/>
</dbReference>
<evidence type="ECO:0000256" key="2">
    <source>
        <dbReference type="ARBA" id="ARBA00002147"/>
    </source>
</evidence>
<name>A0AAF0I6C5_9ENTE</name>
<keyword evidence="6 7" id="KW-0119">Carbohydrate metabolism</keyword>
<evidence type="ECO:0000256" key="3">
    <source>
        <dbReference type="ARBA" id="ARBA00005081"/>
    </source>
</evidence>
<dbReference type="PANTHER" id="PTHR36204">
    <property type="entry name" value="N-ACETYLMANNOSAMINE-6-PHOSPHATE 2-EPIMERASE-RELATED"/>
    <property type="match status" value="1"/>
</dbReference>
<dbReference type="InterPro" id="IPR007260">
    <property type="entry name" value="NanE"/>
</dbReference>
<sequence length="269" mass="29612">MLDEIIIIRLDLVASKIYLNWQIGSQLKNLFGGKKMVKKEDISKQLKGGLVVSCQALENEPLHSSFIMARMARAAKEAGAVGIRANSVVDVQAIMDTVELPVIGIIKSVYEESDVFITPTLKEVRQIAATGVPIIAMDGTQRRRPKDEKLEEIVKIIREEYPETLLMADTATLKDISYANSLGFDFIGTTLYGYTEETKGENIAKNDFEQMKEVLKTATVPVIAEGKIDTPEKAKEALALGCHCIVSGGAITRPQEIAKRFVNALQEEA</sequence>
<evidence type="ECO:0000256" key="4">
    <source>
        <dbReference type="ARBA" id="ARBA00007439"/>
    </source>
</evidence>
<proteinExistence type="inferred from homology"/>
<dbReference type="GO" id="GO:0019262">
    <property type="term" value="P:N-acetylneuraminate catabolic process"/>
    <property type="evidence" value="ECO:0007669"/>
    <property type="project" value="UniProtKB-UniRule"/>
</dbReference>
<gene>
    <name evidence="7" type="primary">nanE</name>
    <name evidence="8" type="ORF">OL234_06315</name>
</gene>
<keyword evidence="5 7" id="KW-0413">Isomerase</keyword>
<organism evidence="8 9">
    <name type="scientific">Vagococcus intermedius</name>
    <dbReference type="NCBI Taxonomy" id="2991418"/>
    <lineage>
        <taxon>Bacteria</taxon>
        <taxon>Bacillati</taxon>
        <taxon>Bacillota</taxon>
        <taxon>Bacilli</taxon>
        <taxon>Lactobacillales</taxon>
        <taxon>Enterococcaceae</taxon>
        <taxon>Vagococcus</taxon>
    </lineage>
</organism>
<dbReference type="Gene3D" id="3.20.20.70">
    <property type="entry name" value="Aldolase class I"/>
    <property type="match status" value="1"/>
</dbReference>
<dbReference type="HAMAP" id="MF_01235">
    <property type="entry name" value="ManNAc6P_epimer"/>
    <property type="match status" value="1"/>
</dbReference>
<dbReference type="KEGG" id="vie:OL234_06315"/>
<dbReference type="EMBL" id="CP110232">
    <property type="protein sequence ID" value="WEG72600.1"/>
    <property type="molecule type" value="Genomic_DNA"/>
</dbReference>
<evidence type="ECO:0000256" key="7">
    <source>
        <dbReference type="HAMAP-Rule" id="MF_01235"/>
    </source>
</evidence>
<dbReference type="InterPro" id="IPR013785">
    <property type="entry name" value="Aldolase_TIM"/>
</dbReference>
<dbReference type="CDD" id="cd04729">
    <property type="entry name" value="NanE"/>
    <property type="match status" value="1"/>
</dbReference>
<dbReference type="GO" id="GO:0005975">
    <property type="term" value="P:carbohydrate metabolic process"/>
    <property type="evidence" value="ECO:0007669"/>
    <property type="project" value="UniProtKB-UniRule"/>
</dbReference>
<dbReference type="GO" id="GO:0005829">
    <property type="term" value="C:cytosol"/>
    <property type="evidence" value="ECO:0007669"/>
    <property type="project" value="TreeGrafter"/>
</dbReference>
<dbReference type="FunFam" id="3.20.20.70:FF:000035">
    <property type="entry name" value="Putative N-acetylmannosamine-6-phosphate 2-epimerase"/>
    <property type="match status" value="1"/>
</dbReference>
<dbReference type="GO" id="GO:0047465">
    <property type="term" value="F:N-acylglucosamine-6-phosphate 2-epimerase activity"/>
    <property type="evidence" value="ECO:0007669"/>
    <property type="project" value="UniProtKB-EC"/>
</dbReference>